<reference evidence="2" key="1">
    <citation type="journal article" date="2019" name="Int. J. Syst. Evol. Microbiol.">
        <title>The Global Catalogue of Microorganisms (GCM) 10K type strain sequencing project: providing services to taxonomists for standard genome sequencing and annotation.</title>
        <authorList>
            <consortium name="The Broad Institute Genomics Platform"/>
            <consortium name="The Broad Institute Genome Sequencing Center for Infectious Disease"/>
            <person name="Wu L."/>
            <person name="Ma J."/>
        </authorList>
    </citation>
    <scope>NUCLEOTIDE SEQUENCE [LARGE SCALE GENOMIC DNA]</scope>
    <source>
        <strain evidence="2">CGMCC 1.12477</strain>
    </source>
</reference>
<organism evidence="1 2">
    <name type="scientific">Nocardioides aestuarii</name>
    <dbReference type="NCBI Taxonomy" id="252231"/>
    <lineage>
        <taxon>Bacteria</taxon>
        <taxon>Bacillati</taxon>
        <taxon>Actinomycetota</taxon>
        <taxon>Actinomycetes</taxon>
        <taxon>Propionibacteriales</taxon>
        <taxon>Nocardioidaceae</taxon>
        <taxon>Nocardioides</taxon>
    </lineage>
</organism>
<dbReference type="Pfam" id="PF14026">
    <property type="entry name" value="SCO4226-like"/>
    <property type="match status" value="1"/>
</dbReference>
<evidence type="ECO:0000313" key="1">
    <source>
        <dbReference type="EMBL" id="MFD1948295.1"/>
    </source>
</evidence>
<dbReference type="Proteomes" id="UP001597351">
    <property type="component" value="Unassembled WGS sequence"/>
</dbReference>
<dbReference type="EMBL" id="JBHUGD010000003">
    <property type="protein sequence ID" value="MFD1948295.1"/>
    <property type="molecule type" value="Genomic_DNA"/>
</dbReference>
<protein>
    <submittedName>
        <fullName evidence="1">DUF4242 domain-containing protein</fullName>
    </submittedName>
</protein>
<proteinExistence type="predicted"/>
<dbReference type="Gene3D" id="3.30.70.3090">
    <property type="entry name" value="ORF SCO4226, nickel-binding ferredoxin-like monomer"/>
    <property type="match status" value="1"/>
</dbReference>
<sequence length="81" mass="9535">MPLYLVEREFAEGLDLDDETKRLIDDYNLEHEIRWLTSFLSADKKKTYCLYEADDVDQLRRHAADLGLPFDTVTEVAELVR</sequence>
<keyword evidence="2" id="KW-1185">Reference proteome</keyword>
<name>A0ABW4TQV6_9ACTN</name>
<comment type="caution">
    <text evidence="1">The sequence shown here is derived from an EMBL/GenBank/DDBJ whole genome shotgun (WGS) entry which is preliminary data.</text>
</comment>
<dbReference type="InterPro" id="IPR025336">
    <property type="entry name" value="SCO4226-like"/>
</dbReference>
<dbReference type="RefSeq" id="WP_343920207.1">
    <property type="nucleotide sequence ID" value="NZ_BAAAJT010000002.1"/>
</dbReference>
<evidence type="ECO:0000313" key="2">
    <source>
        <dbReference type="Proteomes" id="UP001597351"/>
    </source>
</evidence>
<accession>A0ABW4TQV6</accession>
<gene>
    <name evidence="1" type="ORF">ACFSDE_15945</name>
</gene>
<dbReference type="InterPro" id="IPR042557">
    <property type="entry name" value="SCO4226"/>
</dbReference>